<dbReference type="PANTHER" id="PTHR43022:SF1">
    <property type="entry name" value="PROTEIN SMF"/>
    <property type="match status" value="1"/>
</dbReference>
<evidence type="ECO:0000313" key="5">
    <source>
        <dbReference type="Proteomes" id="UP000295281"/>
    </source>
</evidence>
<dbReference type="GO" id="GO:0009294">
    <property type="term" value="P:DNA-mediated transformation"/>
    <property type="evidence" value="ECO:0007669"/>
    <property type="project" value="InterPro"/>
</dbReference>
<feature type="domain" description="Smf/DprA SLOG" evidence="3">
    <location>
        <begin position="92"/>
        <end position="304"/>
    </location>
</feature>
<keyword evidence="5" id="KW-1185">Reference proteome</keyword>
<dbReference type="InterPro" id="IPR003488">
    <property type="entry name" value="DprA"/>
</dbReference>
<dbReference type="PANTHER" id="PTHR43022">
    <property type="entry name" value="PROTEIN SMF"/>
    <property type="match status" value="1"/>
</dbReference>
<name>A0A4R6VAN3_9ACTN</name>
<reference evidence="4 5" key="1">
    <citation type="submission" date="2019-03" db="EMBL/GenBank/DDBJ databases">
        <title>Genomic Encyclopedia of Type Strains, Phase IV (KMG-IV): sequencing the most valuable type-strain genomes for metagenomic binning, comparative biology and taxonomic classification.</title>
        <authorList>
            <person name="Goeker M."/>
        </authorList>
    </citation>
    <scope>NUCLEOTIDE SEQUENCE [LARGE SCALE GENOMIC DNA]</scope>
    <source>
        <strain evidence="4 5">DSM 46770</strain>
    </source>
</reference>
<accession>A0A4R6VAN3</accession>
<organism evidence="4 5">
    <name type="scientific">Actinorugispora endophytica</name>
    <dbReference type="NCBI Taxonomy" id="1605990"/>
    <lineage>
        <taxon>Bacteria</taxon>
        <taxon>Bacillati</taxon>
        <taxon>Actinomycetota</taxon>
        <taxon>Actinomycetes</taxon>
        <taxon>Streptosporangiales</taxon>
        <taxon>Nocardiopsidaceae</taxon>
        <taxon>Actinorugispora</taxon>
    </lineage>
</organism>
<comment type="caution">
    <text evidence="4">The sequence shown here is derived from an EMBL/GenBank/DDBJ whole genome shotgun (WGS) entry which is preliminary data.</text>
</comment>
<comment type="similarity">
    <text evidence="1">Belongs to the DprA/Smf family.</text>
</comment>
<dbReference type="Gene3D" id="3.40.50.450">
    <property type="match status" value="1"/>
</dbReference>
<dbReference type="Proteomes" id="UP000295281">
    <property type="component" value="Unassembled WGS sequence"/>
</dbReference>
<proteinExistence type="inferred from homology"/>
<dbReference type="SUPFAM" id="SSF102405">
    <property type="entry name" value="MCP/YpsA-like"/>
    <property type="match status" value="1"/>
</dbReference>
<dbReference type="RefSeq" id="WP_133740617.1">
    <property type="nucleotide sequence ID" value="NZ_SNYN01000003.1"/>
</dbReference>
<feature type="region of interest" description="Disordered" evidence="2">
    <location>
        <begin position="374"/>
        <end position="393"/>
    </location>
</feature>
<dbReference type="EMBL" id="SNYN01000003">
    <property type="protein sequence ID" value="TDQ53697.1"/>
    <property type="molecule type" value="Genomic_DNA"/>
</dbReference>
<dbReference type="AlphaFoldDB" id="A0A4R6VAN3"/>
<dbReference type="OrthoDB" id="9785707at2"/>
<sequence>MSPDDSATSEDAVARAALTAVAEPGDPAMGGLLAARSPAEVWSALRAGAPLGAPPGCRDEAFRTRLPRWRARARAIDADTLLTLAGEHGVRLVLPGDPEWPSQLDPLAERRPYALWVRGAHDLRNACLRSVSMVGSRAASGYGLHVAAELSYSLAGRGWSVVSGGAYGIDGAAHRGALAGGAATVVVLACGLDISYPRGHERLFAEAAARGVLVSEYPPGTPPTRRSFLVRNRLIAALTPGTVVVEAGARSGAMNTAAHARELCRVLMAVPGPVTSALSVGCHRLLRDCQAVCVTDASDVVEQVGPIGADPGGGEGVRLEEDLLDDTAKRVLAALPSRGSAGVAGIAAGSGLDPESALRRLGLLAAAGYAERAGAGWRRRTPAGEGPGDRVRG</sequence>
<dbReference type="Pfam" id="PF02481">
    <property type="entry name" value="DNA_processg_A"/>
    <property type="match status" value="1"/>
</dbReference>
<gene>
    <name evidence="4" type="ORF">EV190_103148</name>
</gene>
<protein>
    <submittedName>
        <fullName evidence="4">DNA processing protein</fullName>
    </submittedName>
</protein>
<dbReference type="NCBIfam" id="TIGR00732">
    <property type="entry name" value="dprA"/>
    <property type="match status" value="1"/>
</dbReference>
<evidence type="ECO:0000256" key="2">
    <source>
        <dbReference type="SAM" id="MobiDB-lite"/>
    </source>
</evidence>
<evidence type="ECO:0000256" key="1">
    <source>
        <dbReference type="ARBA" id="ARBA00006525"/>
    </source>
</evidence>
<evidence type="ECO:0000259" key="3">
    <source>
        <dbReference type="Pfam" id="PF02481"/>
    </source>
</evidence>
<dbReference type="InterPro" id="IPR057666">
    <property type="entry name" value="DrpA_SLOG"/>
</dbReference>
<evidence type="ECO:0000313" key="4">
    <source>
        <dbReference type="EMBL" id="TDQ53697.1"/>
    </source>
</evidence>